<gene>
    <name evidence="10" type="ORF">RHTO0S_01e11826g</name>
</gene>
<evidence type="ECO:0000256" key="4">
    <source>
        <dbReference type="ARBA" id="ARBA00023128"/>
    </source>
</evidence>
<keyword evidence="4 8" id="KW-0496">Mitochondrion</keyword>
<evidence type="ECO:0000259" key="9">
    <source>
        <dbReference type="Pfam" id="PF10502"/>
    </source>
</evidence>
<dbReference type="InterPro" id="IPR019533">
    <property type="entry name" value="Peptidase_S26"/>
</dbReference>
<evidence type="ECO:0000313" key="10">
    <source>
        <dbReference type="EMBL" id="CDR35996.1"/>
    </source>
</evidence>
<dbReference type="GO" id="GO:0006627">
    <property type="term" value="P:protein processing involved in protein targeting to mitochondrion"/>
    <property type="evidence" value="ECO:0007669"/>
    <property type="project" value="TreeGrafter"/>
</dbReference>
<comment type="similarity">
    <text evidence="6">Belongs to the peptidase S26 family. IMP1 subfamily.</text>
</comment>
<proteinExistence type="inferred from homology"/>
<comment type="subcellular location">
    <subcellularLocation>
        <location evidence="1 8">Mitochondrion inner membrane</location>
    </subcellularLocation>
</comment>
<dbReference type="Pfam" id="PF10502">
    <property type="entry name" value="Peptidase_S26"/>
    <property type="match status" value="1"/>
</dbReference>
<dbReference type="Gene3D" id="2.10.109.10">
    <property type="entry name" value="Umud Fragment, subunit A"/>
    <property type="match status" value="1"/>
</dbReference>
<dbReference type="PANTHER" id="PTHR12383:SF16">
    <property type="entry name" value="MITOCHONDRIAL INNER MEMBRANE PROTEASE SUBUNIT 1"/>
    <property type="match status" value="1"/>
</dbReference>
<evidence type="ECO:0000256" key="3">
    <source>
        <dbReference type="ARBA" id="ARBA00022801"/>
    </source>
</evidence>
<keyword evidence="2 8" id="KW-0999">Mitochondrion inner membrane</keyword>
<dbReference type="AlphaFoldDB" id="A0A061AMS0"/>
<evidence type="ECO:0000256" key="2">
    <source>
        <dbReference type="ARBA" id="ARBA00022792"/>
    </source>
</evidence>
<dbReference type="InterPro" id="IPR019757">
    <property type="entry name" value="Pept_S26A_signal_pept_1_Lys-AS"/>
</dbReference>
<dbReference type="InterPro" id="IPR019758">
    <property type="entry name" value="Pept_S26A_signal_pept_1_CS"/>
</dbReference>
<accession>A0A061AMS0</accession>
<evidence type="ECO:0000256" key="6">
    <source>
        <dbReference type="ARBA" id="ARBA00038445"/>
    </source>
</evidence>
<reference evidence="10" key="1">
    <citation type="journal article" date="2014" name="Genome Announc.">
        <title>Draft genome sequence of Rhodosporidium toruloides CECT1137, an oleaginous yeast of biotechnological interest.</title>
        <authorList>
            <person name="Morin N."/>
            <person name="Calcas X."/>
            <person name="Devillers H."/>
            <person name="Durrens P."/>
            <person name="Sherman D.J."/>
            <person name="Nicaud J.-M."/>
            <person name="Neuveglise C."/>
        </authorList>
    </citation>
    <scope>NUCLEOTIDE SEQUENCE</scope>
    <source>
        <strain evidence="10">CECT1137</strain>
    </source>
</reference>
<organism evidence="10">
    <name type="scientific">Rhodotorula toruloides</name>
    <name type="common">Yeast</name>
    <name type="synonym">Rhodosporidium toruloides</name>
    <dbReference type="NCBI Taxonomy" id="5286"/>
    <lineage>
        <taxon>Eukaryota</taxon>
        <taxon>Fungi</taxon>
        <taxon>Dikarya</taxon>
        <taxon>Basidiomycota</taxon>
        <taxon>Pucciniomycotina</taxon>
        <taxon>Microbotryomycetes</taxon>
        <taxon>Sporidiobolales</taxon>
        <taxon>Sporidiobolaceae</taxon>
        <taxon>Rhodotorula</taxon>
    </lineage>
</organism>
<dbReference type="GO" id="GO:0004252">
    <property type="term" value="F:serine-type endopeptidase activity"/>
    <property type="evidence" value="ECO:0007669"/>
    <property type="project" value="InterPro"/>
</dbReference>
<dbReference type="PROSITE" id="PS00761">
    <property type="entry name" value="SPASE_I_3"/>
    <property type="match status" value="1"/>
</dbReference>
<feature type="active site" evidence="7">
    <location>
        <position position="53"/>
    </location>
</feature>
<dbReference type="InterPro" id="IPR000223">
    <property type="entry name" value="Pept_S26A_signal_pept_1"/>
</dbReference>
<dbReference type="NCBIfam" id="TIGR02227">
    <property type="entry name" value="sigpep_I_bact"/>
    <property type="match status" value="1"/>
</dbReference>
<evidence type="ECO:0000256" key="8">
    <source>
        <dbReference type="RuleBase" id="RU362041"/>
    </source>
</evidence>
<dbReference type="InterPro" id="IPR036286">
    <property type="entry name" value="LexA/Signal_pep-like_sf"/>
</dbReference>
<dbReference type="EMBL" id="LK052936">
    <property type="protein sequence ID" value="CDR35996.1"/>
    <property type="molecule type" value="Genomic_DNA"/>
</dbReference>
<dbReference type="InterPro" id="IPR052064">
    <property type="entry name" value="Mito_IMP1_subunit"/>
</dbReference>
<evidence type="ECO:0000256" key="1">
    <source>
        <dbReference type="ARBA" id="ARBA00004273"/>
    </source>
</evidence>
<dbReference type="PRINTS" id="PR00727">
    <property type="entry name" value="LEADERPTASE"/>
</dbReference>
<dbReference type="CDD" id="cd06530">
    <property type="entry name" value="S26_SPase_I"/>
    <property type="match status" value="1"/>
</dbReference>
<keyword evidence="8" id="KW-0645">Protease</keyword>
<dbReference type="EC" id="3.4.21.-" evidence="8"/>
<dbReference type="OrthoDB" id="308440at2759"/>
<dbReference type="PROSITE" id="PS00760">
    <property type="entry name" value="SPASE_I_2"/>
    <property type="match status" value="1"/>
</dbReference>
<feature type="active site" evidence="7">
    <location>
        <position position="97"/>
    </location>
</feature>
<name>A0A061AMS0_RHOTO</name>
<sequence>MSAARSRFSLLSSERLQRLRRAGKFTVATVQVLVAVHLFNQNVAEIRPCAGASMYPTLKDQGTLVLHSPLALRLFPIERGNLVTAVSPNDPAHQILKRVIGLPGDTVCVDPSGERKKTDAEWRKTPVGRVKGDVDPAGEWTRTDVEWCTVPPGHVWIAGDNTSNSTDSRDYGPVPIGLLKGKIICRIWPSPGPLNTTFHKVTRA</sequence>
<dbReference type="PANTHER" id="PTHR12383">
    <property type="entry name" value="PROTEASE FAMILY S26 MITOCHONDRIAL INNER MEMBRANE PROTEASE-RELATED"/>
    <property type="match status" value="1"/>
</dbReference>
<protein>
    <recommendedName>
        <fullName evidence="8">Mitochondrial inner membrane protease subunit</fullName>
        <ecNumber evidence="8">3.4.21.-</ecNumber>
    </recommendedName>
</protein>
<dbReference type="GO" id="GO:0042720">
    <property type="term" value="C:mitochondrial inner membrane peptidase complex"/>
    <property type="evidence" value="ECO:0007669"/>
    <property type="project" value="TreeGrafter"/>
</dbReference>
<keyword evidence="5" id="KW-0472">Membrane</keyword>
<dbReference type="GO" id="GO:0006465">
    <property type="term" value="P:signal peptide processing"/>
    <property type="evidence" value="ECO:0007669"/>
    <property type="project" value="InterPro"/>
</dbReference>
<keyword evidence="3 8" id="KW-0378">Hydrolase</keyword>
<feature type="domain" description="Peptidase S26" evidence="9">
    <location>
        <begin position="25"/>
        <end position="188"/>
    </location>
</feature>
<dbReference type="SUPFAM" id="SSF51306">
    <property type="entry name" value="LexA/Signal peptidase"/>
    <property type="match status" value="1"/>
</dbReference>
<evidence type="ECO:0000256" key="7">
    <source>
        <dbReference type="PIRSR" id="PIRSR600223-1"/>
    </source>
</evidence>
<evidence type="ECO:0000256" key="5">
    <source>
        <dbReference type="ARBA" id="ARBA00023136"/>
    </source>
</evidence>